<feature type="compositionally biased region" description="Low complexity" evidence="4">
    <location>
        <begin position="451"/>
        <end position="461"/>
    </location>
</feature>
<feature type="transmembrane region" description="Helical" evidence="5">
    <location>
        <begin position="205"/>
        <end position="224"/>
    </location>
</feature>
<dbReference type="Pfam" id="PF07690">
    <property type="entry name" value="MFS_1"/>
    <property type="match status" value="2"/>
</dbReference>
<dbReference type="InterPro" id="IPR011701">
    <property type="entry name" value="MFS"/>
</dbReference>
<dbReference type="InterPro" id="IPR020846">
    <property type="entry name" value="MFS_dom"/>
</dbReference>
<protein>
    <submittedName>
        <fullName evidence="7">Predicted arabinose efflux permease, MFS family</fullName>
    </submittedName>
</protein>
<evidence type="ECO:0000256" key="1">
    <source>
        <dbReference type="ARBA" id="ARBA00022692"/>
    </source>
</evidence>
<dbReference type="PROSITE" id="PS50850">
    <property type="entry name" value="MFS"/>
    <property type="match status" value="1"/>
</dbReference>
<accession>A0A1W2EJE2</accession>
<feature type="transmembrane region" description="Helical" evidence="5">
    <location>
        <begin position="141"/>
        <end position="162"/>
    </location>
</feature>
<evidence type="ECO:0000259" key="6">
    <source>
        <dbReference type="PROSITE" id="PS50850"/>
    </source>
</evidence>
<feature type="transmembrane region" description="Helical" evidence="5">
    <location>
        <begin position="273"/>
        <end position="295"/>
    </location>
</feature>
<feature type="transmembrane region" description="Helical" evidence="5">
    <location>
        <begin position="114"/>
        <end position="135"/>
    </location>
</feature>
<feature type="transmembrane region" description="Helical" evidence="5">
    <location>
        <begin position="361"/>
        <end position="383"/>
    </location>
</feature>
<dbReference type="InterPro" id="IPR036259">
    <property type="entry name" value="MFS_trans_sf"/>
</dbReference>
<dbReference type="EMBL" id="FWYD01000030">
    <property type="protein sequence ID" value="SMD09612.1"/>
    <property type="molecule type" value="Genomic_DNA"/>
</dbReference>
<feature type="region of interest" description="Disordered" evidence="4">
    <location>
        <begin position="426"/>
        <end position="461"/>
    </location>
</feature>
<dbReference type="AlphaFoldDB" id="A0A1W2EJE2"/>
<feature type="domain" description="Major facilitator superfamily (MFS) profile" evidence="6">
    <location>
        <begin position="230"/>
        <end position="461"/>
    </location>
</feature>
<dbReference type="STRING" id="1387277.SAMN06295998_13019"/>
<keyword evidence="8" id="KW-1185">Reference proteome</keyword>
<dbReference type="GO" id="GO:0022857">
    <property type="term" value="F:transmembrane transporter activity"/>
    <property type="evidence" value="ECO:0007669"/>
    <property type="project" value="InterPro"/>
</dbReference>
<dbReference type="SUPFAM" id="SSF103473">
    <property type="entry name" value="MFS general substrate transporter"/>
    <property type="match status" value="1"/>
</dbReference>
<reference evidence="7 8" key="1">
    <citation type="submission" date="2017-04" db="EMBL/GenBank/DDBJ databases">
        <authorList>
            <person name="Afonso C.L."/>
            <person name="Miller P.J."/>
            <person name="Scott M.A."/>
            <person name="Spackman E."/>
            <person name="Goraichik I."/>
            <person name="Dimitrov K.M."/>
            <person name="Suarez D.L."/>
            <person name="Swayne D.E."/>
        </authorList>
    </citation>
    <scope>NUCLEOTIDE SEQUENCE [LARGE SCALE GENOMIC DNA]</scope>
    <source>
        <strain evidence="7 8">CGMCC 1.12644</strain>
    </source>
</reference>
<dbReference type="GO" id="GO:0005886">
    <property type="term" value="C:plasma membrane"/>
    <property type="evidence" value="ECO:0007669"/>
    <property type="project" value="TreeGrafter"/>
</dbReference>
<evidence type="ECO:0000313" key="8">
    <source>
        <dbReference type="Proteomes" id="UP000192330"/>
    </source>
</evidence>
<keyword evidence="2 5" id="KW-1133">Transmembrane helix</keyword>
<dbReference type="CDD" id="cd17477">
    <property type="entry name" value="MFS_YcaD_like"/>
    <property type="match status" value="1"/>
</dbReference>
<dbReference type="PANTHER" id="PTHR23521">
    <property type="entry name" value="TRANSPORTER MFS SUPERFAMILY"/>
    <property type="match status" value="1"/>
</dbReference>
<name>A0A1W2EJE2_9RHOB</name>
<dbReference type="PANTHER" id="PTHR23521:SF3">
    <property type="entry name" value="MFS TRANSPORTER"/>
    <property type="match status" value="1"/>
</dbReference>
<evidence type="ECO:0000256" key="5">
    <source>
        <dbReference type="SAM" id="Phobius"/>
    </source>
</evidence>
<evidence type="ECO:0000256" key="3">
    <source>
        <dbReference type="ARBA" id="ARBA00023136"/>
    </source>
</evidence>
<organism evidence="7 8">
    <name type="scientific">Primorskyibacter flagellatus</name>
    <dbReference type="NCBI Taxonomy" id="1387277"/>
    <lineage>
        <taxon>Bacteria</taxon>
        <taxon>Pseudomonadati</taxon>
        <taxon>Pseudomonadota</taxon>
        <taxon>Alphaproteobacteria</taxon>
        <taxon>Rhodobacterales</taxon>
        <taxon>Roseobacteraceae</taxon>
        <taxon>Primorskyibacter</taxon>
    </lineage>
</organism>
<proteinExistence type="predicted"/>
<feature type="transmembrane region" description="Helical" evidence="5">
    <location>
        <begin position="302"/>
        <end position="322"/>
    </location>
</feature>
<dbReference type="Proteomes" id="UP000192330">
    <property type="component" value="Unassembled WGS sequence"/>
</dbReference>
<evidence type="ECO:0000256" key="2">
    <source>
        <dbReference type="ARBA" id="ARBA00022989"/>
    </source>
</evidence>
<feature type="transmembrane region" description="Helical" evidence="5">
    <location>
        <begin position="174"/>
        <end position="193"/>
    </location>
</feature>
<evidence type="ECO:0000256" key="4">
    <source>
        <dbReference type="SAM" id="MobiDB-lite"/>
    </source>
</evidence>
<sequence>MQPRPRPGLLHDQRTHPRFALYRLQVPTLLMGQEIGMDTMAQNIRETLASVRSLLGGTAAFVAGNSLLGVVLPLRMEAADYPVALIGAIMAAYYLGLALGGFRSKIIILRIGHIRAFSVFAAVTAATCLAYDTFFGPTAWVILRVINGFCIAGMTTSVESWLNERSSNEARGRVLGFYMLAFYVAMALGQSLVNVAPVGDGELLDLSAVLIGLSLIPIAMTRLGKPDLRDIRVLGVRQIFAASKVGVAGILIGSFYGLAIVFARQIGLSVSEAAMFMSVVVLGGLAFQVPIGMLADRFDRRIVMSGILIAVGASWGLLSISIANGVSLIALMVMALAFGGAISSVYPLCVAQTFDRLDRKYYVAASGRLLMVYSIGATIGPLLTSGLMAAFGPSSFFVFESAIAIAYALFVLSNVRSVPQLPEAEREKFVPLPDSSPTALALDPRIEPDPEAAAPEPNGRN</sequence>
<feature type="transmembrane region" description="Helical" evidence="5">
    <location>
        <begin position="328"/>
        <end position="349"/>
    </location>
</feature>
<keyword evidence="1 5" id="KW-0812">Transmembrane</keyword>
<feature type="transmembrane region" description="Helical" evidence="5">
    <location>
        <begin position="81"/>
        <end position="102"/>
    </location>
</feature>
<dbReference type="InterPro" id="IPR047200">
    <property type="entry name" value="MFS_YcaD-like"/>
</dbReference>
<dbReference type="Gene3D" id="1.20.1250.20">
    <property type="entry name" value="MFS general substrate transporter like domains"/>
    <property type="match status" value="2"/>
</dbReference>
<feature type="transmembrane region" description="Helical" evidence="5">
    <location>
        <begin position="245"/>
        <end position="267"/>
    </location>
</feature>
<evidence type="ECO:0000313" key="7">
    <source>
        <dbReference type="EMBL" id="SMD09612.1"/>
    </source>
</evidence>
<feature type="transmembrane region" description="Helical" evidence="5">
    <location>
        <begin position="54"/>
        <end position="75"/>
    </location>
</feature>
<feature type="transmembrane region" description="Helical" evidence="5">
    <location>
        <begin position="389"/>
        <end position="412"/>
    </location>
</feature>
<keyword evidence="3 5" id="KW-0472">Membrane</keyword>
<gene>
    <name evidence="7" type="ORF">SAMN06295998_13019</name>
</gene>